<dbReference type="RefSeq" id="WP_075065199.1">
    <property type="nucleotide sequence ID" value="NZ_LKAJ02000001.1"/>
</dbReference>
<dbReference type="STRING" id="295108.HT99x_00554"/>
<organism evidence="1">
    <name type="scientific">Candidatus Berkiella aquae</name>
    <dbReference type="NCBI Taxonomy" id="295108"/>
    <lineage>
        <taxon>Bacteria</taxon>
        <taxon>Pseudomonadati</taxon>
        <taxon>Pseudomonadota</taxon>
        <taxon>Gammaproteobacteria</taxon>
        <taxon>Candidatus Berkiellales</taxon>
        <taxon>Candidatus Berkiellaceae</taxon>
        <taxon>Candidatus Berkiella</taxon>
    </lineage>
</organism>
<dbReference type="Proteomes" id="UP000051497">
    <property type="component" value="Unassembled WGS sequence"/>
</dbReference>
<evidence type="ECO:0000313" key="3">
    <source>
        <dbReference type="Proteomes" id="UP000051497"/>
    </source>
</evidence>
<comment type="caution">
    <text evidence="1">The sequence shown here is derived from an EMBL/GenBank/DDBJ whole genome shotgun (WGS) entry which is preliminary data.</text>
</comment>
<protein>
    <submittedName>
        <fullName evidence="1">Uncharacterized protein</fullName>
    </submittedName>
</protein>
<reference evidence="2" key="3">
    <citation type="submission" date="2021-06" db="EMBL/GenBank/DDBJ databases">
        <title>Genomic Description and Analysis of Intracellular Bacteria, Candidatus Berkiella cookevillensis and Candidatus Berkiella aquae.</title>
        <authorList>
            <person name="Kidane D.T."/>
            <person name="Mehari Y.T."/>
            <person name="Rice F.C."/>
            <person name="Arivett B.A."/>
            <person name="Farone A.L."/>
            <person name="Berk S.G."/>
            <person name="Farone M.B."/>
        </authorList>
    </citation>
    <scope>NUCLEOTIDE SEQUENCE</scope>
    <source>
        <strain evidence="2">HT99</strain>
    </source>
</reference>
<reference evidence="2" key="2">
    <citation type="journal article" date="2016" name="Genome Announc.">
        <title>Draft Genome Sequences of Two Novel Amoeba-Resistant Intranuclear Bacteria, 'Candidatus Berkiella cookevillensis' and 'Candidatus Berkiella aquae'.</title>
        <authorList>
            <person name="Mehari Y.T."/>
            <person name="Arivett B.A."/>
            <person name="Farone A.L."/>
            <person name="Gunderson J.H."/>
            <person name="Farone M.B."/>
        </authorList>
    </citation>
    <scope>NUCLEOTIDE SEQUENCE</scope>
    <source>
        <strain evidence="2">HT99</strain>
    </source>
</reference>
<dbReference type="OrthoDB" id="5659936at2"/>
<name>A0A0Q9YQE7_9GAMM</name>
<dbReference type="AlphaFoldDB" id="A0A0Q9YQE7"/>
<accession>A0A0Q9YQE7</accession>
<dbReference type="EMBL" id="LKAJ01000002">
    <property type="protein sequence ID" value="KRG22137.1"/>
    <property type="molecule type" value="Genomic_DNA"/>
</dbReference>
<proteinExistence type="predicted"/>
<keyword evidence="3" id="KW-1185">Reference proteome</keyword>
<sequence>MSSLILHPTTIAQWYALVNEAEHACAISLSEDLESYLVFLLQRFTGQPEIASSVLGLDFLKSYQQVSSSHLHLKDVGDKCLLLAGLFPGRAVKRRVKLSYFVKLGQTAYSTLSSYVVHQEELFNQLCYEFPKLLDVLLTMRTTSETIDLFQSLELWHETGSQVAWKRLRQVTASLPITDTNKKLIN</sequence>
<gene>
    <name evidence="1" type="ORF">HT99x_00554</name>
    <name evidence="2" type="ORF">HT99x_014570</name>
</gene>
<evidence type="ECO:0000313" key="2">
    <source>
        <dbReference type="EMBL" id="MCS5712660.1"/>
    </source>
</evidence>
<evidence type="ECO:0000313" key="1">
    <source>
        <dbReference type="EMBL" id="KRG22137.1"/>
    </source>
</evidence>
<reference evidence="1" key="1">
    <citation type="submission" date="2015-09" db="EMBL/GenBank/DDBJ databases">
        <title>Draft Genome Sequences of Two Novel Amoeba-resistant Intranuclear Bacteria, Candidatus Berkiella cookevillensis and Candidatus Berkiella aquae.</title>
        <authorList>
            <person name="Mehari Y.T."/>
            <person name="Arivett B.A."/>
            <person name="Farone A.L."/>
            <person name="Gunderson J.H."/>
            <person name="Farone M.B."/>
        </authorList>
    </citation>
    <scope>NUCLEOTIDE SEQUENCE [LARGE SCALE GENOMIC DNA]</scope>
    <source>
        <strain evidence="1">HT99</strain>
    </source>
</reference>
<dbReference type="EMBL" id="LKAJ02000001">
    <property type="protein sequence ID" value="MCS5712660.1"/>
    <property type="molecule type" value="Genomic_DNA"/>
</dbReference>